<evidence type="ECO:0000313" key="1">
    <source>
        <dbReference type="EMBL" id="KAJ1115397.1"/>
    </source>
</evidence>
<dbReference type="Proteomes" id="UP001066276">
    <property type="component" value="Chromosome 8"/>
</dbReference>
<name>A0AAV7NL75_PLEWA</name>
<gene>
    <name evidence="1" type="ORF">NDU88_003621</name>
</gene>
<protein>
    <submittedName>
        <fullName evidence="1">Uncharacterized protein</fullName>
    </submittedName>
</protein>
<proteinExistence type="predicted"/>
<sequence length="77" mass="8385">MPDDCRVPNSKGAACGEPVGALEPWGSYQDAKWKTLRFCPGRMMLALGDCKTGCGGKDRDSSSHLEESELVKCIMYV</sequence>
<dbReference type="EMBL" id="JANPWB010000012">
    <property type="protein sequence ID" value="KAJ1115397.1"/>
    <property type="molecule type" value="Genomic_DNA"/>
</dbReference>
<keyword evidence="2" id="KW-1185">Reference proteome</keyword>
<evidence type="ECO:0000313" key="2">
    <source>
        <dbReference type="Proteomes" id="UP001066276"/>
    </source>
</evidence>
<dbReference type="AlphaFoldDB" id="A0AAV7NL75"/>
<comment type="caution">
    <text evidence="1">The sequence shown here is derived from an EMBL/GenBank/DDBJ whole genome shotgun (WGS) entry which is preliminary data.</text>
</comment>
<organism evidence="1 2">
    <name type="scientific">Pleurodeles waltl</name>
    <name type="common">Iberian ribbed newt</name>
    <dbReference type="NCBI Taxonomy" id="8319"/>
    <lineage>
        <taxon>Eukaryota</taxon>
        <taxon>Metazoa</taxon>
        <taxon>Chordata</taxon>
        <taxon>Craniata</taxon>
        <taxon>Vertebrata</taxon>
        <taxon>Euteleostomi</taxon>
        <taxon>Amphibia</taxon>
        <taxon>Batrachia</taxon>
        <taxon>Caudata</taxon>
        <taxon>Salamandroidea</taxon>
        <taxon>Salamandridae</taxon>
        <taxon>Pleurodelinae</taxon>
        <taxon>Pleurodeles</taxon>
    </lineage>
</organism>
<reference evidence="1" key="1">
    <citation type="journal article" date="2022" name="bioRxiv">
        <title>Sequencing and chromosome-scale assembly of the giantPleurodeles waltlgenome.</title>
        <authorList>
            <person name="Brown T."/>
            <person name="Elewa A."/>
            <person name="Iarovenko S."/>
            <person name="Subramanian E."/>
            <person name="Araus A.J."/>
            <person name="Petzold A."/>
            <person name="Susuki M."/>
            <person name="Suzuki K.-i.T."/>
            <person name="Hayashi T."/>
            <person name="Toyoda A."/>
            <person name="Oliveira C."/>
            <person name="Osipova E."/>
            <person name="Leigh N.D."/>
            <person name="Simon A."/>
            <person name="Yun M.H."/>
        </authorList>
    </citation>
    <scope>NUCLEOTIDE SEQUENCE</scope>
    <source>
        <strain evidence="1">20211129_DDA</strain>
        <tissue evidence="1">Liver</tissue>
    </source>
</reference>
<accession>A0AAV7NL75</accession>